<dbReference type="SUPFAM" id="SSF81383">
    <property type="entry name" value="F-box domain"/>
    <property type="match status" value="1"/>
</dbReference>
<dbReference type="EMBL" id="JACTNZ010000013">
    <property type="protein sequence ID" value="KAG5516749.1"/>
    <property type="molecule type" value="Genomic_DNA"/>
</dbReference>
<organism evidence="3 4">
    <name type="scientific">Rhododendron griersonianum</name>
    <dbReference type="NCBI Taxonomy" id="479676"/>
    <lineage>
        <taxon>Eukaryota</taxon>
        <taxon>Viridiplantae</taxon>
        <taxon>Streptophyta</taxon>
        <taxon>Embryophyta</taxon>
        <taxon>Tracheophyta</taxon>
        <taxon>Spermatophyta</taxon>
        <taxon>Magnoliopsida</taxon>
        <taxon>eudicotyledons</taxon>
        <taxon>Gunneridae</taxon>
        <taxon>Pentapetalae</taxon>
        <taxon>asterids</taxon>
        <taxon>Ericales</taxon>
        <taxon>Ericaceae</taxon>
        <taxon>Ericoideae</taxon>
        <taxon>Rhodoreae</taxon>
        <taxon>Rhododendron</taxon>
    </lineage>
</organism>
<feature type="region of interest" description="Disordered" evidence="1">
    <location>
        <begin position="1"/>
        <end position="84"/>
    </location>
</feature>
<dbReference type="CDD" id="cd22160">
    <property type="entry name" value="F-box_AtFBL13-like"/>
    <property type="match status" value="1"/>
</dbReference>
<dbReference type="InterPro" id="IPR053781">
    <property type="entry name" value="F-box_AtFBL13-like"/>
</dbReference>
<evidence type="ECO:0000259" key="2">
    <source>
        <dbReference type="PROSITE" id="PS50181"/>
    </source>
</evidence>
<dbReference type="PANTHER" id="PTHR31900:SF32">
    <property type="entry name" value="F-BOX_RNI_FBD-LIKE DOMAIN PROTEIN"/>
    <property type="match status" value="1"/>
</dbReference>
<dbReference type="AlphaFoldDB" id="A0AAV6HSX4"/>
<dbReference type="Pfam" id="PF08387">
    <property type="entry name" value="FBD"/>
    <property type="match status" value="1"/>
</dbReference>
<feature type="domain" description="F-box" evidence="2">
    <location>
        <begin position="90"/>
        <end position="126"/>
    </location>
</feature>
<comment type="caution">
    <text evidence="3">The sequence shown here is derived from an EMBL/GenBank/DDBJ whole genome shotgun (WGS) entry which is preliminary data.</text>
</comment>
<name>A0AAV6HSX4_9ERIC</name>
<keyword evidence="4" id="KW-1185">Reference proteome</keyword>
<feature type="compositionally biased region" description="Basic and acidic residues" evidence="1">
    <location>
        <begin position="20"/>
        <end position="31"/>
    </location>
</feature>
<dbReference type="InterPro" id="IPR036047">
    <property type="entry name" value="F-box-like_dom_sf"/>
</dbReference>
<evidence type="ECO:0000313" key="4">
    <source>
        <dbReference type="Proteomes" id="UP000823749"/>
    </source>
</evidence>
<dbReference type="Proteomes" id="UP000823749">
    <property type="component" value="Chromosome 13"/>
</dbReference>
<feature type="compositionally biased region" description="Polar residues" evidence="1">
    <location>
        <begin position="38"/>
        <end position="53"/>
    </location>
</feature>
<dbReference type="PROSITE" id="PS50181">
    <property type="entry name" value="FBOX"/>
    <property type="match status" value="1"/>
</dbReference>
<sequence>MSSRSNSPRFSQSENESADSGDHPLGERSIEGSDSEASENSGSDRQVSEPSDNSDSDRRRGKRNRHASPVFDESSPKRRRRGGRIRKPAVDVITALPDALILHVLSFLPIEDAIKTQVLSKRWLHLWTYTTSLVFLLDSYSSDKSVRDFVTFVDRTLFLCTCSKLKKLGVRFAYKSDYASNVNLWTRFAIGRGAEELQLDFRHYNMYDYEDDSYLLPQLLYTNSSFKTLKFSVCKVMPKGVVCWNSLKKLSIGYAELSEDVIEKILVGSPVLEILELYAFYGFDRLHVSNAGVKKLILRGVWEHEEEYPTNGYHSVLEVSAPHLHSLEISGDLCDKICRLGDISSLVDANLNFDMTLYRDRANEHIRYENVLRGLLQSLVHVKKITLGTFAIQILNKLLENSNSLSSFVLLCFALMGEGAKYDGSERIALCTIELTFVLNSPDFTILTKTAIGHQKKKPFKCLMLHLQEVKFISLGRYDHDCDIHLSFAQFLLKNARLLQKMVIDLEMLSRNWPTEFVRAARKLSSFPRSSPNAVVLF</sequence>
<accession>A0AAV6HSX4</accession>
<dbReference type="InterPro" id="IPR001810">
    <property type="entry name" value="F-box_dom"/>
</dbReference>
<dbReference type="Pfam" id="PF00646">
    <property type="entry name" value="F-box"/>
    <property type="match status" value="1"/>
</dbReference>
<dbReference type="Gene3D" id="1.20.1280.50">
    <property type="match status" value="1"/>
</dbReference>
<dbReference type="PANTHER" id="PTHR31900">
    <property type="entry name" value="F-BOX/RNI SUPERFAMILY PROTEIN-RELATED"/>
    <property type="match status" value="1"/>
</dbReference>
<reference evidence="3 4" key="1">
    <citation type="submission" date="2020-08" db="EMBL/GenBank/DDBJ databases">
        <title>Plant Genome Project.</title>
        <authorList>
            <person name="Zhang R.-G."/>
        </authorList>
    </citation>
    <scope>NUCLEOTIDE SEQUENCE [LARGE SCALE GENOMIC DNA]</scope>
    <source>
        <strain evidence="3">WSP0</strain>
        <tissue evidence="3">Leaf</tissue>
    </source>
</reference>
<evidence type="ECO:0000313" key="3">
    <source>
        <dbReference type="EMBL" id="KAG5516749.1"/>
    </source>
</evidence>
<dbReference type="InterPro" id="IPR055411">
    <property type="entry name" value="LRR_FXL15/At3g58940/PEG3-like"/>
</dbReference>
<dbReference type="InterPro" id="IPR006566">
    <property type="entry name" value="FBD"/>
</dbReference>
<protein>
    <recommendedName>
        <fullName evidence="2">F-box domain-containing protein</fullName>
    </recommendedName>
</protein>
<proteinExistence type="predicted"/>
<dbReference type="InterPro" id="IPR050232">
    <property type="entry name" value="FBL13/AtMIF1-like"/>
</dbReference>
<evidence type="ECO:0000256" key="1">
    <source>
        <dbReference type="SAM" id="MobiDB-lite"/>
    </source>
</evidence>
<dbReference type="Pfam" id="PF24758">
    <property type="entry name" value="LRR_At5g56370"/>
    <property type="match status" value="1"/>
</dbReference>
<gene>
    <name evidence="3" type="ORF">RHGRI_037476</name>
</gene>
<feature type="compositionally biased region" description="Low complexity" evidence="1">
    <location>
        <begin position="1"/>
        <end position="13"/>
    </location>
</feature>